<evidence type="ECO:0000256" key="1">
    <source>
        <dbReference type="ARBA" id="ARBA00004613"/>
    </source>
</evidence>
<dbReference type="Proteomes" id="UP000432089">
    <property type="component" value="Unassembled WGS sequence"/>
</dbReference>
<protein>
    <submittedName>
        <fullName evidence="3">Uncharacterized protein</fullName>
    </submittedName>
</protein>
<dbReference type="GO" id="GO:0005576">
    <property type="term" value="C:extracellular region"/>
    <property type="evidence" value="ECO:0007669"/>
    <property type="project" value="UniProtKB-SubCell"/>
</dbReference>
<dbReference type="PANTHER" id="PTHR38340:SF1">
    <property type="entry name" value="S-LAYER PROTEIN"/>
    <property type="match status" value="1"/>
</dbReference>
<dbReference type="InterPro" id="IPR018511">
    <property type="entry name" value="Hemolysin-typ_Ca-bd_CS"/>
</dbReference>
<dbReference type="Gene3D" id="2.150.10.10">
    <property type="entry name" value="Serralysin-like metalloprotease, C-terminal"/>
    <property type="match status" value="4"/>
</dbReference>
<keyword evidence="2" id="KW-0964">Secreted</keyword>
<evidence type="ECO:0000313" key="4">
    <source>
        <dbReference type="Proteomes" id="UP000432089"/>
    </source>
</evidence>
<keyword evidence="4" id="KW-1185">Reference proteome</keyword>
<dbReference type="InterPro" id="IPR001343">
    <property type="entry name" value="Hemolysn_Ca-bd"/>
</dbReference>
<organism evidence="3 4">
    <name type="scientific">Plantimonas leprariae</name>
    <dbReference type="NCBI Taxonomy" id="2615207"/>
    <lineage>
        <taxon>Bacteria</taxon>
        <taxon>Pseudomonadati</taxon>
        <taxon>Pseudomonadota</taxon>
        <taxon>Alphaproteobacteria</taxon>
        <taxon>Hyphomicrobiales</taxon>
        <taxon>Aurantimonadaceae</taxon>
        <taxon>Plantimonas</taxon>
    </lineage>
</organism>
<proteinExistence type="predicted"/>
<dbReference type="PRINTS" id="PR00313">
    <property type="entry name" value="CABNDNGRPT"/>
</dbReference>
<dbReference type="InterPro" id="IPR011049">
    <property type="entry name" value="Serralysin-like_metalloprot_C"/>
</dbReference>
<evidence type="ECO:0000256" key="2">
    <source>
        <dbReference type="ARBA" id="ARBA00022525"/>
    </source>
</evidence>
<evidence type="ECO:0000313" key="3">
    <source>
        <dbReference type="EMBL" id="KAB0679850.1"/>
    </source>
</evidence>
<comment type="subcellular location">
    <subcellularLocation>
        <location evidence="1">Secreted</location>
    </subcellularLocation>
</comment>
<dbReference type="InterPro" id="IPR050557">
    <property type="entry name" value="RTX_toxin/Mannuronan_C5-epim"/>
</dbReference>
<dbReference type="InterPro" id="IPR013783">
    <property type="entry name" value="Ig-like_fold"/>
</dbReference>
<dbReference type="PROSITE" id="PS00330">
    <property type="entry name" value="HEMOLYSIN_CALCIUM"/>
    <property type="match status" value="4"/>
</dbReference>
<reference evidence="3 4" key="1">
    <citation type="submission" date="2019-09" db="EMBL/GenBank/DDBJ databases">
        <title>YIM 132180 draft genome.</title>
        <authorList>
            <person name="Zhang K."/>
        </authorList>
    </citation>
    <scope>NUCLEOTIDE SEQUENCE [LARGE SCALE GENOMIC DNA]</scope>
    <source>
        <strain evidence="3 4">YIM 132180</strain>
    </source>
</reference>
<dbReference type="Gene3D" id="2.60.120.200">
    <property type="match status" value="1"/>
</dbReference>
<dbReference type="SUPFAM" id="SSF51120">
    <property type="entry name" value="beta-Roll"/>
    <property type="match status" value="3"/>
</dbReference>
<dbReference type="EMBL" id="VZDO01000008">
    <property type="protein sequence ID" value="KAB0679850.1"/>
    <property type="molecule type" value="Genomic_DNA"/>
</dbReference>
<name>A0A7V7PPF3_9HYPH</name>
<sequence length="809" mass="83750">MRRPSVAYEEHTVGDAAIGAPTISYTSVTIDDATDLFVLTAAGRAQPQSTVSLFIDGVLAGQATTNPDGVYSADLPFDEMGSHKIVATIENGDFGTASSPVRTFTVGTANDTGARDWGDFTVVSNEETFRTLNAHKDWSISAPESDSLRFEVRNNDVAFWDLQNKAASERSEARLLDEFSNDVPFEVSYKMNIEPGEKNDAAWVVLGQLHQNDHDGALKSPPAVEIGLRDGDRMAVFVRYTGTDGKPYSQQVFADTTDIQRGHDYDMSIRTVLDPDGNGRLVITRDGATIVDYSGKINLEGHTGAYWQEGIYRHAGATVAMAVEYKDLAIKSGGEMPPAPQAAAVKPVAVHLSEMIGLDGLTLHAIQSVVETAKAAPTATLHWQASADGANWIDIVGASAALGSSDALAGQFVRSAGTYTDAAGVHTVASDEILRFGGAADDTLNGLQGDDVLVGLGGNDTLAGWNGNDRIHGGEGQDALSGGLGDDRLIGDGGNDMLDGGAGDDALFGGSGNDKLVGGDGSDDMWGGGDDDALYGFAGDDDLHGDAGNDFLHGGDGNDVLRGGAGDDRLEGMVGNDKLFGDAGDDFMVAGDGADQLDGGSGNDWLDGGAGADRLASGTGNDTYVVDDAADIVKEVDNAIGGGRDSVFASVSYKLTGFVETLNLTGAGNIDGTGNALANRINGNDGNNVITGLGGADILRGGRGADTFTFLNAEAGSQDRVLDFSAIEGDKVAVDHAFFGLAAGQPLDATRFVAGAEANQGTADAIGQFIFNTSTHVLSWDADGAGSGKAVALARFDDAVLHSTDIIVI</sequence>
<dbReference type="GO" id="GO:0005509">
    <property type="term" value="F:calcium ion binding"/>
    <property type="evidence" value="ECO:0007669"/>
    <property type="project" value="InterPro"/>
</dbReference>
<comment type="caution">
    <text evidence="3">The sequence shown here is derived from an EMBL/GenBank/DDBJ whole genome shotgun (WGS) entry which is preliminary data.</text>
</comment>
<gene>
    <name evidence="3" type="ORF">F6X38_11540</name>
</gene>
<accession>A0A7V7PPF3</accession>
<dbReference type="Gene3D" id="2.60.40.10">
    <property type="entry name" value="Immunoglobulins"/>
    <property type="match status" value="1"/>
</dbReference>
<dbReference type="InterPro" id="IPR025975">
    <property type="entry name" value="Polysacc_lyase"/>
</dbReference>
<dbReference type="AlphaFoldDB" id="A0A7V7PPF3"/>
<dbReference type="Pfam" id="PF14099">
    <property type="entry name" value="Polysacc_lyase"/>
    <property type="match status" value="1"/>
</dbReference>
<dbReference type="Pfam" id="PF00353">
    <property type="entry name" value="HemolysinCabind"/>
    <property type="match status" value="6"/>
</dbReference>
<dbReference type="PANTHER" id="PTHR38340">
    <property type="entry name" value="S-LAYER PROTEIN"/>
    <property type="match status" value="1"/>
</dbReference>